<feature type="non-terminal residue" evidence="1">
    <location>
        <position position="1"/>
    </location>
</feature>
<name>A0A2M7YEC0_9BACT</name>
<sequence length="64" mass="7469">PIKKHRNFLFSEPERFALRRTRGLLSFYKMRKRSLNTGFAELSPFGGFMAGSCWKCQLIAKITK</sequence>
<proteinExistence type="predicted"/>
<dbReference type="AlphaFoldDB" id="A0A2M7YEC0"/>
<reference evidence="2" key="1">
    <citation type="submission" date="2017-09" db="EMBL/GenBank/DDBJ databases">
        <title>Depth-based differentiation of microbial function through sediment-hosted aquifers and enrichment of novel symbionts in the deep terrestrial subsurface.</title>
        <authorList>
            <person name="Probst A.J."/>
            <person name="Ladd B."/>
            <person name="Jarett J.K."/>
            <person name="Geller-Mcgrath D.E."/>
            <person name="Sieber C.M.K."/>
            <person name="Emerson J.B."/>
            <person name="Anantharaman K."/>
            <person name="Thomas B.C."/>
            <person name="Malmstrom R."/>
            <person name="Stieglmeier M."/>
            <person name="Klingl A."/>
            <person name="Woyke T."/>
            <person name="Ryan C.M."/>
            <person name="Banfield J.F."/>
        </authorList>
    </citation>
    <scope>NUCLEOTIDE SEQUENCE [LARGE SCALE GENOMIC DNA]</scope>
</reference>
<organism evidence="1 2">
    <name type="scientific">bacterium (Candidatus Ratteibacteria) CG_4_9_14_3_um_filter_41_21</name>
    <dbReference type="NCBI Taxonomy" id="2014289"/>
    <lineage>
        <taxon>Bacteria</taxon>
        <taxon>Candidatus Ratteibacteria</taxon>
    </lineage>
</organism>
<comment type="caution">
    <text evidence="1">The sequence shown here is derived from an EMBL/GenBank/DDBJ whole genome shotgun (WGS) entry which is preliminary data.</text>
</comment>
<dbReference type="Proteomes" id="UP000229213">
    <property type="component" value="Unassembled WGS sequence"/>
</dbReference>
<evidence type="ECO:0000313" key="2">
    <source>
        <dbReference type="Proteomes" id="UP000229213"/>
    </source>
</evidence>
<gene>
    <name evidence="1" type="ORF">CO162_06815</name>
</gene>
<evidence type="ECO:0000313" key="1">
    <source>
        <dbReference type="EMBL" id="PJA61335.1"/>
    </source>
</evidence>
<protein>
    <submittedName>
        <fullName evidence="1">Uncharacterized protein</fullName>
    </submittedName>
</protein>
<dbReference type="EMBL" id="PFWI01000248">
    <property type="protein sequence ID" value="PJA61335.1"/>
    <property type="molecule type" value="Genomic_DNA"/>
</dbReference>
<accession>A0A2M7YEC0</accession>